<keyword evidence="1" id="KW-0812">Transmembrane</keyword>
<gene>
    <name evidence="2" type="ORF">E8M63_09265</name>
</gene>
<dbReference type="Proteomes" id="UP000307092">
    <property type="component" value="Unassembled WGS sequence"/>
</dbReference>
<evidence type="ECO:0000256" key="1">
    <source>
        <dbReference type="SAM" id="Phobius"/>
    </source>
</evidence>
<feature type="transmembrane region" description="Helical" evidence="1">
    <location>
        <begin position="20"/>
        <end position="38"/>
    </location>
</feature>
<keyword evidence="1" id="KW-0472">Membrane</keyword>
<dbReference type="EMBL" id="SUQX01000018">
    <property type="protein sequence ID" value="TJX04962.1"/>
    <property type="molecule type" value="Genomic_DNA"/>
</dbReference>
<name>A0AAX2TNX6_NEIGO</name>
<accession>A0AAX2TNX6</accession>
<sequence length="97" mass="11904">MHKQVQHITTKLFYFKITDISFFIDFKFHIFNILGILFQRKRNRLIKTIPAIHSGKTARNIRFPVSTTIRYRTPRCRFRLHIRQNFIRKENVENKKN</sequence>
<proteinExistence type="predicted"/>
<organism evidence="2 3">
    <name type="scientific">Neisseria gonorrhoeae</name>
    <dbReference type="NCBI Taxonomy" id="485"/>
    <lineage>
        <taxon>Bacteria</taxon>
        <taxon>Pseudomonadati</taxon>
        <taxon>Pseudomonadota</taxon>
        <taxon>Betaproteobacteria</taxon>
        <taxon>Neisseriales</taxon>
        <taxon>Neisseriaceae</taxon>
        <taxon>Neisseria</taxon>
    </lineage>
</organism>
<evidence type="ECO:0000313" key="3">
    <source>
        <dbReference type="Proteomes" id="UP000307092"/>
    </source>
</evidence>
<protein>
    <submittedName>
        <fullName evidence="2">Uncharacterized protein</fullName>
    </submittedName>
</protein>
<reference evidence="2 3" key="1">
    <citation type="submission" date="2019-04" db="EMBL/GenBank/DDBJ databases">
        <title>The CDC panel for molecular diagnostics of ciprofloxacin resistance and its use for research and clinical development.</title>
        <authorList>
            <person name="Liu H."/>
            <person name="Tang K."/>
            <person name="Pham C."/>
            <person name="Schmerer M."/>
        </authorList>
    </citation>
    <scope>NUCLEOTIDE SEQUENCE [LARGE SCALE GENOMIC DNA]</scope>
    <source>
        <strain evidence="2 3">LRRBGS_0742</strain>
    </source>
</reference>
<dbReference type="AlphaFoldDB" id="A0AAX2TNX6"/>
<evidence type="ECO:0000313" key="2">
    <source>
        <dbReference type="EMBL" id="TJX04962.1"/>
    </source>
</evidence>
<keyword evidence="1" id="KW-1133">Transmembrane helix</keyword>
<comment type="caution">
    <text evidence="2">The sequence shown here is derived from an EMBL/GenBank/DDBJ whole genome shotgun (WGS) entry which is preliminary data.</text>
</comment>